<sequence>MQDITKRWVDFAKEDLKAAEALIIAPESFRSYQLSVLHCHQAVEKILKAVLVEQGKEVLKIHDLARLALLTEMKLPHEHDDFIRELDPHYTPPRYPDLPSRGRSFHYNEPAARSYLERTKQLFVWIEQQLISSQS</sequence>
<dbReference type="STRING" id="1802397.A3J43_03195"/>
<dbReference type="InterPro" id="IPR007842">
    <property type="entry name" value="HEPN_dom"/>
</dbReference>
<dbReference type="Proteomes" id="UP000176604">
    <property type="component" value="Unassembled WGS sequence"/>
</dbReference>
<dbReference type="SUPFAM" id="SSF81593">
    <property type="entry name" value="Nucleotidyltransferase substrate binding subunit/domain"/>
    <property type="match status" value="1"/>
</dbReference>
<name>A0A1F7ULV0_9BACT</name>
<dbReference type="AlphaFoldDB" id="A0A1F7ULV0"/>
<feature type="domain" description="HEPN" evidence="1">
    <location>
        <begin position="13"/>
        <end position="122"/>
    </location>
</feature>
<gene>
    <name evidence="2" type="ORF">A3J43_03195</name>
</gene>
<evidence type="ECO:0000313" key="2">
    <source>
        <dbReference type="EMBL" id="OGL78688.1"/>
    </source>
</evidence>
<dbReference type="EMBL" id="MGEF01000026">
    <property type="protein sequence ID" value="OGL78688.1"/>
    <property type="molecule type" value="Genomic_DNA"/>
</dbReference>
<dbReference type="PROSITE" id="PS50910">
    <property type="entry name" value="HEPN"/>
    <property type="match status" value="1"/>
</dbReference>
<reference evidence="2 3" key="1">
    <citation type="journal article" date="2016" name="Nat. Commun.">
        <title>Thousands of microbial genomes shed light on interconnected biogeochemical processes in an aquifer system.</title>
        <authorList>
            <person name="Anantharaman K."/>
            <person name="Brown C.T."/>
            <person name="Hug L.A."/>
            <person name="Sharon I."/>
            <person name="Castelle C.J."/>
            <person name="Probst A.J."/>
            <person name="Thomas B.C."/>
            <person name="Singh A."/>
            <person name="Wilkins M.J."/>
            <person name="Karaoz U."/>
            <person name="Brodie E.L."/>
            <person name="Williams K.H."/>
            <person name="Hubbard S.S."/>
            <person name="Banfield J.F."/>
        </authorList>
    </citation>
    <scope>NUCLEOTIDE SEQUENCE [LARGE SCALE GENOMIC DNA]</scope>
</reference>
<comment type="caution">
    <text evidence="2">The sequence shown here is derived from an EMBL/GenBank/DDBJ whole genome shotgun (WGS) entry which is preliminary data.</text>
</comment>
<dbReference type="Pfam" id="PF05168">
    <property type="entry name" value="HEPN"/>
    <property type="match status" value="1"/>
</dbReference>
<protein>
    <recommendedName>
        <fullName evidence="1">HEPN domain-containing protein</fullName>
    </recommendedName>
</protein>
<accession>A0A1F7ULV0</accession>
<dbReference type="Gene3D" id="1.20.120.330">
    <property type="entry name" value="Nucleotidyltransferases domain 2"/>
    <property type="match status" value="1"/>
</dbReference>
<evidence type="ECO:0000259" key="1">
    <source>
        <dbReference type="PROSITE" id="PS50910"/>
    </source>
</evidence>
<proteinExistence type="predicted"/>
<organism evidence="2 3">
    <name type="scientific">Candidatus Uhrbacteria bacterium RIFCSPHIGHO2_12_FULL_54_23</name>
    <dbReference type="NCBI Taxonomy" id="1802397"/>
    <lineage>
        <taxon>Bacteria</taxon>
        <taxon>Candidatus Uhriibacteriota</taxon>
    </lineage>
</organism>
<dbReference type="SMART" id="SM00748">
    <property type="entry name" value="HEPN"/>
    <property type="match status" value="1"/>
</dbReference>
<evidence type="ECO:0000313" key="3">
    <source>
        <dbReference type="Proteomes" id="UP000176604"/>
    </source>
</evidence>